<feature type="compositionally biased region" description="Acidic residues" evidence="2">
    <location>
        <begin position="710"/>
        <end position="730"/>
    </location>
</feature>
<feature type="coiled-coil region" evidence="1">
    <location>
        <begin position="213"/>
        <end position="247"/>
    </location>
</feature>
<evidence type="ECO:0000313" key="3">
    <source>
        <dbReference type="EMBL" id="CAI2384759.1"/>
    </source>
</evidence>
<feature type="region of interest" description="Disordered" evidence="2">
    <location>
        <begin position="548"/>
        <end position="572"/>
    </location>
</feature>
<feature type="coiled-coil region" evidence="1">
    <location>
        <begin position="283"/>
        <end position="385"/>
    </location>
</feature>
<evidence type="ECO:0000313" key="4">
    <source>
        <dbReference type="Proteomes" id="UP001295684"/>
    </source>
</evidence>
<reference evidence="3" key="1">
    <citation type="submission" date="2023-07" db="EMBL/GenBank/DDBJ databases">
        <authorList>
            <consortium name="AG Swart"/>
            <person name="Singh M."/>
            <person name="Singh A."/>
            <person name="Seah K."/>
            <person name="Emmerich C."/>
        </authorList>
    </citation>
    <scope>NUCLEOTIDE SEQUENCE</scope>
    <source>
        <strain evidence="3">DP1</strain>
    </source>
</reference>
<keyword evidence="1" id="KW-0175">Coiled coil</keyword>
<feature type="compositionally biased region" description="Polar residues" evidence="2">
    <location>
        <begin position="459"/>
        <end position="469"/>
    </location>
</feature>
<feature type="region of interest" description="Disordered" evidence="2">
    <location>
        <begin position="698"/>
        <end position="764"/>
    </location>
</feature>
<dbReference type="AlphaFoldDB" id="A0AAD1Y4X3"/>
<organism evidence="3 4">
    <name type="scientific">Euplotes crassus</name>
    <dbReference type="NCBI Taxonomy" id="5936"/>
    <lineage>
        <taxon>Eukaryota</taxon>
        <taxon>Sar</taxon>
        <taxon>Alveolata</taxon>
        <taxon>Ciliophora</taxon>
        <taxon>Intramacronucleata</taxon>
        <taxon>Spirotrichea</taxon>
        <taxon>Hypotrichia</taxon>
        <taxon>Euplotida</taxon>
        <taxon>Euplotidae</taxon>
        <taxon>Moneuplotes</taxon>
    </lineage>
</organism>
<feature type="region of interest" description="Disordered" evidence="2">
    <location>
        <begin position="660"/>
        <end position="684"/>
    </location>
</feature>
<evidence type="ECO:0000256" key="2">
    <source>
        <dbReference type="SAM" id="MobiDB-lite"/>
    </source>
</evidence>
<dbReference type="Proteomes" id="UP001295684">
    <property type="component" value="Unassembled WGS sequence"/>
</dbReference>
<name>A0AAD1Y4X3_EUPCR</name>
<feature type="region of interest" description="Disordered" evidence="2">
    <location>
        <begin position="455"/>
        <end position="485"/>
    </location>
</feature>
<feature type="compositionally biased region" description="Basic and acidic residues" evidence="2">
    <location>
        <begin position="548"/>
        <end position="557"/>
    </location>
</feature>
<keyword evidence="4" id="KW-1185">Reference proteome</keyword>
<feature type="coiled-coil region" evidence="1">
    <location>
        <begin position="413"/>
        <end position="444"/>
    </location>
</feature>
<protein>
    <submittedName>
        <fullName evidence="3">Uncharacterized protein</fullName>
    </submittedName>
</protein>
<gene>
    <name evidence="3" type="ORF">ECRASSUSDP1_LOCUS26294</name>
</gene>
<evidence type="ECO:0000256" key="1">
    <source>
        <dbReference type="SAM" id="Coils"/>
    </source>
</evidence>
<dbReference type="EMBL" id="CAMPGE010027100">
    <property type="protein sequence ID" value="CAI2384759.1"/>
    <property type="molecule type" value="Genomic_DNA"/>
</dbReference>
<feature type="compositionally biased region" description="Polar residues" evidence="2">
    <location>
        <begin position="668"/>
        <end position="684"/>
    </location>
</feature>
<comment type="caution">
    <text evidence="3">The sequence shown here is derived from an EMBL/GenBank/DDBJ whole genome shotgun (WGS) entry which is preliminary data.</text>
</comment>
<proteinExistence type="predicted"/>
<accession>A0AAD1Y4X3</accession>
<feature type="compositionally biased region" description="Basic and acidic residues" evidence="2">
    <location>
        <begin position="731"/>
        <end position="764"/>
    </location>
</feature>
<feature type="coiled-coil region" evidence="1">
    <location>
        <begin position="130"/>
        <end position="188"/>
    </location>
</feature>
<sequence length="764" mass="89035">MALLLDTMRLRFLVEMKTSTIPTSMKTKRCTSVWLLHKFLAKMKYGRKMENEKFHQEIISNLNTIDQKLLRDAQRSKRDALALKAEIDELRMIVANQGEKELNVGEIQKEIDTFNTQNSRRILEAETKHMKNIANLNEDMNERMNALQDQITSIAKDFTRPKLSNRPNKAVEAALAEALDRISYLEEKIDGIKQPKRNTDNTLSLKAIKDELLQNLDERNDIIEENKQGLEKRLKHIERRLATENQDQRQVILDLRSEMEMMAGSKDPVFDTRDIDKRMKMLDQRHRRDIQEIQDELVELIDQKFVIAQKEKSSKLDRIIREINETNSRIDIHEDDMAEMTKVIQELDKDRIQDGKSTDILMQKYELLDERIENLSEAMIEINNIISRNSKMQLDHNDLNVIKEACLQDFNTLNERINEVAELAENIDSQLERNEKEMEAIRLVKKPRVNLIRKDISSPLRSSMSQHLGNNLHKRRDESQGDGSRYESIQRLTDQDTFMKADSRPIPDRESVLSGSKINKYLGDSFEDGHGSSFNNDPDRVLAFKTRSRDDSREKDTMGNFQSLNKKVKKPHHEEQVIVEDLDSYEERSEDRNIFSSQKKQLSREQSELTFKGDEIMNDKTDNNSNQKNFSDNRVTSLQRIGEEGGRSAERIYNLKSQKDNNIWGESPPNQKNSNMFISENKNPTKSFTFAEPKREAQEAIQLGPIDGNTLDEESSEGEEFESDLSFEDNEYLKGRIVQKHEDLKKDSSRKSNKKGKEFDDSWD</sequence>